<accession>A0A1E8AZ20</accession>
<dbReference type="EMBL" id="LXLT01000102">
    <property type="protein sequence ID" value="OFD70255.1"/>
    <property type="molecule type" value="Genomic_DNA"/>
</dbReference>
<name>A0A1E8AZ20_BACMY</name>
<proteinExistence type="predicted"/>
<dbReference type="PATRIC" id="fig|86662.25.peg.5883"/>
<comment type="caution">
    <text evidence="1">The sequence shown here is derived from an EMBL/GenBank/DDBJ whole genome shotgun (WGS) entry which is preliminary data.</text>
</comment>
<dbReference type="InterPro" id="IPR021477">
    <property type="entry name" value="TVIIS_effector_SACOL2603_fam"/>
</dbReference>
<sequence length="95" mass="10129">MGKIGIDKGKFTGAVTNAESAVSRIEKVPSPNITKNNLSRLTGFQNLVEKAGTTLEAFKGVSSADTGKMKAVADKIVDEDAKMADVIQQNTVRFK</sequence>
<gene>
    <name evidence="1" type="ORF">BWGOE8_57080</name>
</gene>
<evidence type="ECO:0008006" key="3">
    <source>
        <dbReference type="Google" id="ProtNLM"/>
    </source>
</evidence>
<dbReference type="Proteomes" id="UP000175706">
    <property type="component" value="Unassembled WGS sequence"/>
</dbReference>
<protein>
    <recommendedName>
        <fullName evidence="3">TIGR04197 family type VII secretion effector</fullName>
    </recommendedName>
</protein>
<dbReference type="AlphaFoldDB" id="A0A1E8AZ20"/>
<dbReference type="NCBIfam" id="TIGR04197">
    <property type="entry name" value="T7SS_SACOL2603"/>
    <property type="match status" value="1"/>
</dbReference>
<evidence type="ECO:0000313" key="1">
    <source>
        <dbReference type="EMBL" id="OFD70255.1"/>
    </source>
</evidence>
<organism evidence="1 2">
    <name type="scientific">Bacillus mycoides</name>
    <dbReference type="NCBI Taxonomy" id="1405"/>
    <lineage>
        <taxon>Bacteria</taxon>
        <taxon>Bacillati</taxon>
        <taxon>Bacillota</taxon>
        <taxon>Bacilli</taxon>
        <taxon>Bacillales</taxon>
        <taxon>Bacillaceae</taxon>
        <taxon>Bacillus</taxon>
        <taxon>Bacillus cereus group</taxon>
    </lineage>
</organism>
<evidence type="ECO:0000313" key="2">
    <source>
        <dbReference type="Proteomes" id="UP000175706"/>
    </source>
</evidence>
<dbReference type="RefSeq" id="WP_070145939.1">
    <property type="nucleotide sequence ID" value="NZ_LXLT01000102.1"/>
</dbReference>
<reference evidence="1 2" key="1">
    <citation type="submission" date="2016-05" db="EMBL/GenBank/DDBJ databases">
        <title>Bacillus thuringiensis and Bacillus weihenstephanensis as novel biocontrol agents of wilt causing Verticillium species.</title>
        <authorList>
            <person name="Hollensteiner J."/>
            <person name="Wemheuer F."/>
            <person name="Harting R."/>
            <person name="Kolarzyk A."/>
            <person name="Diaz-Valerio S."/>
            <person name="Poehlein A."/>
            <person name="Brzuszkiewicz E."/>
            <person name="Nesemann K."/>
            <person name="Braus-Stromeyer S."/>
            <person name="Braus G."/>
            <person name="Daniel R."/>
            <person name="Liesegang H."/>
        </authorList>
    </citation>
    <scope>NUCLEOTIDE SEQUENCE [LARGE SCALE GENOMIC DNA]</scope>
    <source>
        <strain evidence="1 2">GOE8</strain>
    </source>
</reference>